<dbReference type="PROSITE" id="PS51352">
    <property type="entry name" value="THIOREDOXIN_2"/>
    <property type="match status" value="1"/>
</dbReference>
<feature type="signal peptide" evidence="2">
    <location>
        <begin position="1"/>
        <end position="20"/>
    </location>
</feature>
<dbReference type="Gene3D" id="3.40.30.10">
    <property type="entry name" value="Glutaredoxin"/>
    <property type="match status" value="1"/>
</dbReference>
<dbReference type="SUPFAM" id="SSF52833">
    <property type="entry name" value="Thioredoxin-like"/>
    <property type="match status" value="1"/>
</dbReference>
<keyword evidence="1" id="KW-1015">Disulfide bond</keyword>
<dbReference type="InterPro" id="IPR017937">
    <property type="entry name" value="Thioredoxin_CS"/>
</dbReference>
<dbReference type="PANTHER" id="PTHR46115">
    <property type="entry name" value="THIOREDOXIN-LIKE PROTEIN 1"/>
    <property type="match status" value="1"/>
</dbReference>
<dbReference type="PROSITE" id="PS51532">
    <property type="entry name" value="PITH"/>
    <property type="match status" value="1"/>
</dbReference>
<reference evidence="5" key="1">
    <citation type="submission" date="2012-12" db="EMBL/GenBank/DDBJ databases">
        <title>Identification and characterization of a phenylalanine ammonia-lyase gene family in Isatis indigotica Fort.</title>
        <authorList>
            <person name="Liu Q."/>
            <person name="Chen J."/>
            <person name="Zhou X."/>
            <person name="Di P."/>
            <person name="Xiao Y."/>
            <person name="Xuan H."/>
            <person name="Zhang L."/>
            <person name="Chen W."/>
        </authorList>
    </citation>
    <scope>NUCLEOTIDE SEQUENCE</scope>
    <source>
        <tissue evidence="5">Salivary gland</tissue>
    </source>
</reference>
<dbReference type="AlphaFoldDB" id="A0A0K8RNJ4"/>
<feature type="chain" id="PRO_5005518801" evidence="2">
    <location>
        <begin position="21"/>
        <end position="312"/>
    </location>
</feature>
<accession>A0A0K8RNJ4</accession>
<evidence type="ECO:0000259" key="3">
    <source>
        <dbReference type="PROSITE" id="PS51352"/>
    </source>
</evidence>
<dbReference type="SUPFAM" id="SSF49785">
    <property type="entry name" value="Galactose-binding domain-like"/>
    <property type="match status" value="1"/>
</dbReference>
<dbReference type="PRINTS" id="PR00421">
    <property type="entry name" value="THIOREDOXIN"/>
</dbReference>
<dbReference type="FunFam" id="3.40.30.10:FF:000245">
    <property type="entry name" value="Thioredoxin"/>
    <property type="match status" value="1"/>
</dbReference>
<feature type="domain" description="PITH" evidence="4">
    <location>
        <begin position="139"/>
        <end position="308"/>
    </location>
</feature>
<evidence type="ECO:0000313" key="5">
    <source>
        <dbReference type="EMBL" id="JAA72616.1"/>
    </source>
</evidence>
<dbReference type="Pfam" id="PF00085">
    <property type="entry name" value="Thioredoxin"/>
    <property type="match status" value="1"/>
</dbReference>
<feature type="domain" description="Thioredoxin" evidence="3">
    <location>
        <begin position="26"/>
        <end position="132"/>
    </location>
</feature>
<feature type="non-terminal residue" evidence="5">
    <location>
        <position position="1"/>
    </location>
</feature>
<sequence>GGRRHRGTWHFILTCGTVSPFFWEIMPVKQIADEARFQAELSNSGANLVVVDFTASWCGPCQRIAPHFESLSNKYTQAVFLKVDIDHCRETALSQGVSAVPTFIFFRSKAKLATLRGADPASLEAKIQELLGSEPSEGISSETVQGHVDMSTFYDRSAQECLNESDDHPLAGCLSSGDGYLESDCDEQLIISLGFLQPVKLHSLKVQAPATTGPKTLKLFINQPRTLGFDQALGMEPVQLLELSANDLEEGAVIPLRYVKFQNVQNLQIFVKDNQSGSETTRINYLVVYGSPINTTNMGEFKRVAGKKGESH</sequence>
<evidence type="ECO:0000256" key="2">
    <source>
        <dbReference type="SAM" id="SignalP"/>
    </source>
</evidence>
<dbReference type="InterPro" id="IPR036249">
    <property type="entry name" value="Thioredoxin-like_sf"/>
</dbReference>
<dbReference type="InterPro" id="IPR008979">
    <property type="entry name" value="Galactose-bd-like_sf"/>
</dbReference>
<dbReference type="Gene3D" id="2.60.120.470">
    <property type="entry name" value="PITH domain"/>
    <property type="match status" value="1"/>
</dbReference>
<dbReference type="InterPro" id="IPR013766">
    <property type="entry name" value="Thioredoxin_domain"/>
</dbReference>
<evidence type="ECO:0000256" key="1">
    <source>
        <dbReference type="ARBA" id="ARBA00023157"/>
    </source>
</evidence>
<dbReference type="CDD" id="cd02947">
    <property type="entry name" value="TRX_family"/>
    <property type="match status" value="1"/>
</dbReference>
<dbReference type="PROSITE" id="PS00194">
    <property type="entry name" value="THIOREDOXIN_1"/>
    <property type="match status" value="1"/>
</dbReference>
<keyword evidence="2" id="KW-0732">Signal</keyword>
<dbReference type="InterPro" id="IPR037047">
    <property type="entry name" value="PITH_dom_sf"/>
</dbReference>
<dbReference type="EMBL" id="GADI01001192">
    <property type="protein sequence ID" value="JAA72616.1"/>
    <property type="molecule type" value="mRNA"/>
</dbReference>
<evidence type="ECO:0000259" key="4">
    <source>
        <dbReference type="PROSITE" id="PS51532"/>
    </source>
</evidence>
<dbReference type="Pfam" id="PF06201">
    <property type="entry name" value="PITH"/>
    <property type="match status" value="1"/>
</dbReference>
<proteinExistence type="evidence at transcript level"/>
<organism evidence="5">
    <name type="scientific">Ixodes ricinus</name>
    <name type="common">Common tick</name>
    <name type="synonym">Acarus ricinus</name>
    <dbReference type="NCBI Taxonomy" id="34613"/>
    <lineage>
        <taxon>Eukaryota</taxon>
        <taxon>Metazoa</taxon>
        <taxon>Ecdysozoa</taxon>
        <taxon>Arthropoda</taxon>
        <taxon>Chelicerata</taxon>
        <taxon>Arachnida</taxon>
        <taxon>Acari</taxon>
        <taxon>Parasitiformes</taxon>
        <taxon>Ixodida</taxon>
        <taxon>Ixodoidea</taxon>
        <taxon>Ixodidae</taxon>
        <taxon>Ixodinae</taxon>
        <taxon>Ixodes</taxon>
    </lineage>
</organism>
<protein>
    <submittedName>
        <fullName evidence="5">Putative thioredoxin-like protein</fullName>
    </submittedName>
</protein>
<dbReference type="GO" id="GO:0005737">
    <property type="term" value="C:cytoplasm"/>
    <property type="evidence" value="ECO:0007669"/>
    <property type="project" value="UniProtKB-ARBA"/>
</dbReference>
<name>A0A0K8RNJ4_IXORI</name>
<dbReference type="InterPro" id="IPR010400">
    <property type="entry name" value="PITH_dom"/>
</dbReference>